<gene>
    <name evidence="7" type="ORF">BMAGN_0839</name>
</gene>
<dbReference type="SUPFAM" id="SSF64182">
    <property type="entry name" value="DHH phosphoesterases"/>
    <property type="match status" value="1"/>
</dbReference>
<accession>A0A087BA00</accession>
<name>A0A087BA00_9BIFI</name>
<dbReference type="PANTHER" id="PTHR30255">
    <property type="entry name" value="SINGLE-STRANDED-DNA-SPECIFIC EXONUCLEASE RECJ"/>
    <property type="match status" value="1"/>
</dbReference>
<keyword evidence="4 7" id="KW-0269">Exonuclease</keyword>
<reference evidence="7 8" key="1">
    <citation type="submission" date="2014-03" db="EMBL/GenBank/DDBJ databases">
        <title>Genomics of Bifidobacteria.</title>
        <authorList>
            <person name="Ventura M."/>
            <person name="Milani C."/>
            <person name="Lugli G.A."/>
        </authorList>
    </citation>
    <scope>NUCLEOTIDE SEQUENCE [LARGE SCALE GENOMIC DNA]</scope>
    <source>
        <strain evidence="7 8">LMG 11591</strain>
    </source>
</reference>
<dbReference type="EMBL" id="JGZB01000006">
    <property type="protein sequence ID" value="KFI67850.1"/>
    <property type="molecule type" value="Genomic_DNA"/>
</dbReference>
<dbReference type="RefSeq" id="WP_022859413.1">
    <property type="nucleotide sequence ID" value="NZ_JGZB01000006.1"/>
</dbReference>
<dbReference type="InterPro" id="IPR041122">
    <property type="entry name" value="RecJ_OB"/>
</dbReference>
<dbReference type="Pfam" id="PF01368">
    <property type="entry name" value="DHH"/>
    <property type="match status" value="1"/>
</dbReference>
<dbReference type="InterPro" id="IPR001667">
    <property type="entry name" value="DDH_dom"/>
</dbReference>
<dbReference type="AlphaFoldDB" id="A0A087BA00"/>
<keyword evidence="8" id="KW-1185">Reference proteome</keyword>
<dbReference type="Gene3D" id="2.40.50.460">
    <property type="match status" value="1"/>
</dbReference>
<evidence type="ECO:0000313" key="8">
    <source>
        <dbReference type="Proteomes" id="UP000029052"/>
    </source>
</evidence>
<dbReference type="eggNOG" id="COG0608">
    <property type="taxonomic scope" value="Bacteria"/>
</dbReference>
<dbReference type="InterPro" id="IPR051673">
    <property type="entry name" value="SSDNA_exonuclease_RecJ"/>
</dbReference>
<evidence type="ECO:0000313" key="7">
    <source>
        <dbReference type="EMBL" id="KFI67850.1"/>
    </source>
</evidence>
<dbReference type="Proteomes" id="UP000029052">
    <property type="component" value="Unassembled WGS sequence"/>
</dbReference>
<dbReference type="Pfam" id="PF17768">
    <property type="entry name" value="RecJ_OB"/>
    <property type="match status" value="1"/>
</dbReference>
<evidence type="ECO:0000256" key="1">
    <source>
        <dbReference type="ARBA" id="ARBA00005915"/>
    </source>
</evidence>
<dbReference type="PANTHER" id="PTHR30255:SF2">
    <property type="entry name" value="SINGLE-STRANDED-DNA-SPECIFIC EXONUCLEASE RECJ"/>
    <property type="match status" value="1"/>
</dbReference>
<evidence type="ECO:0000256" key="4">
    <source>
        <dbReference type="ARBA" id="ARBA00022839"/>
    </source>
</evidence>
<keyword evidence="3" id="KW-0378">Hydrolase</keyword>
<keyword evidence="2" id="KW-0540">Nuclease</keyword>
<evidence type="ECO:0000256" key="3">
    <source>
        <dbReference type="ARBA" id="ARBA00022801"/>
    </source>
</evidence>
<dbReference type="InterPro" id="IPR038763">
    <property type="entry name" value="DHH_sf"/>
</dbReference>
<evidence type="ECO:0000259" key="6">
    <source>
        <dbReference type="Pfam" id="PF17768"/>
    </source>
</evidence>
<dbReference type="GO" id="GO:0004527">
    <property type="term" value="F:exonuclease activity"/>
    <property type="evidence" value="ECO:0007669"/>
    <property type="project" value="UniProtKB-KW"/>
</dbReference>
<sequence length="562" mass="62560">MMNPLIRSWLDHRHLNAETWHDLERPSAQPLHHIDELTDLLHTLHTQQQRVVILPDFDMDGITAGTLGFAGLSLMGFTVSLYRPDPSAGYGFTEHDIDKIFDEFPDTRAVLTCDVGITAHEGVQRIHERGALALITDHHVQEEELAADCIVNPNQLGETYEHPSICGAHVLWQVLDRYAERFVPDARDAIQILRVFAGFGTISDQMTLSGENRSLVRDAIVLTQRIFMDPKPYTTGNANFDSALYGLHTILRVLQEHGKFSDINELNEQFMGFYLAPTFNSAKRMNGSMDDVFGIFFNANRSYELAQKLFVLNEQRKRAVGQYMKELETSDQPYAPYVYLTNAPTGILGLLATKLISSSHMPTFVLNRETLQGSGRTPEWYKALDVLTPLGHHVAGHQHAFGVHSSTDDLPKFAADIAATAETLQSQADTKPQEADIVLALGPQAANDAGTITQWDNATVLEYCEKIRSYAPFGAGFPAPTIQLNLMPQDIAQLRCVGAQQQHLLATTTNGLSLTLFNQADYAALMQHEPVTITGTLERNVWRGEVRAQMQGTIATPQTPRE</sequence>
<evidence type="ECO:0000259" key="5">
    <source>
        <dbReference type="Pfam" id="PF01368"/>
    </source>
</evidence>
<organism evidence="7 8">
    <name type="scientific">Bifidobacterium magnum</name>
    <dbReference type="NCBI Taxonomy" id="1692"/>
    <lineage>
        <taxon>Bacteria</taxon>
        <taxon>Bacillati</taxon>
        <taxon>Actinomycetota</taxon>
        <taxon>Actinomycetes</taxon>
        <taxon>Bifidobacteriales</taxon>
        <taxon>Bifidobacteriaceae</taxon>
        <taxon>Bifidobacterium</taxon>
    </lineage>
</organism>
<comment type="caution">
    <text evidence="7">The sequence shown here is derived from an EMBL/GenBank/DDBJ whole genome shotgun (WGS) entry which is preliminary data.</text>
</comment>
<dbReference type="Gene3D" id="3.90.1640.30">
    <property type="match status" value="1"/>
</dbReference>
<evidence type="ECO:0000256" key="2">
    <source>
        <dbReference type="ARBA" id="ARBA00022722"/>
    </source>
</evidence>
<feature type="domain" description="RecJ OB" evidence="6">
    <location>
        <begin position="461"/>
        <end position="551"/>
    </location>
</feature>
<comment type="similarity">
    <text evidence="1">Belongs to the RecJ family.</text>
</comment>
<dbReference type="STRING" id="1692.BMAGN_0839"/>
<protein>
    <submittedName>
        <fullName evidence="7">Single-stranded DNA-specific exonuclease</fullName>
    </submittedName>
</protein>
<proteinExistence type="inferred from homology"/>
<feature type="domain" description="DDH" evidence="5">
    <location>
        <begin position="50"/>
        <end position="178"/>
    </location>
</feature>